<dbReference type="SUPFAM" id="SSF52283">
    <property type="entry name" value="Formate/glycerate dehydrogenase catalytic domain-like"/>
    <property type="match status" value="1"/>
</dbReference>
<gene>
    <name evidence="17" type="ORF">Ciccas_010445</name>
</gene>
<comment type="similarity">
    <text evidence="2">In the N-terminal section; belongs to the AlaDH/PNT family.</text>
</comment>
<dbReference type="NCBIfam" id="NF006942">
    <property type="entry name" value="PRK09424.1"/>
    <property type="match status" value="1"/>
</dbReference>
<dbReference type="EC" id="7.1.1.1" evidence="3"/>
<dbReference type="InterPro" id="IPR007698">
    <property type="entry name" value="AlaDH/PNT_NAD(H)-bd"/>
</dbReference>
<evidence type="ECO:0000256" key="13">
    <source>
        <dbReference type="ARBA" id="ARBA00048202"/>
    </source>
</evidence>
<evidence type="ECO:0000256" key="4">
    <source>
        <dbReference type="ARBA" id="ARBA00022475"/>
    </source>
</evidence>
<keyword evidence="10 14" id="KW-1133">Transmembrane helix</keyword>
<keyword evidence="18" id="KW-1185">Reference proteome</keyword>
<feature type="transmembrane region" description="Helical" evidence="14">
    <location>
        <begin position="592"/>
        <end position="614"/>
    </location>
</feature>
<comment type="catalytic activity">
    <reaction evidence="13">
        <text>NAD(+) + NADPH + H(+)(in) = NADH + NADP(+) + H(+)(out)</text>
        <dbReference type="Rhea" id="RHEA:47992"/>
        <dbReference type="ChEBI" id="CHEBI:15378"/>
        <dbReference type="ChEBI" id="CHEBI:57540"/>
        <dbReference type="ChEBI" id="CHEBI:57783"/>
        <dbReference type="ChEBI" id="CHEBI:57945"/>
        <dbReference type="ChEBI" id="CHEBI:58349"/>
        <dbReference type="EC" id="7.1.1.1"/>
    </reaction>
</comment>
<dbReference type="GO" id="GO:0005886">
    <property type="term" value="C:plasma membrane"/>
    <property type="evidence" value="ECO:0007669"/>
    <property type="project" value="UniProtKB-SubCell"/>
</dbReference>
<dbReference type="PROSITE" id="PS00837">
    <property type="entry name" value="ALADH_PNT_2"/>
    <property type="match status" value="1"/>
</dbReference>
<organism evidence="17 18">
    <name type="scientific">Cichlidogyrus casuarinus</name>
    <dbReference type="NCBI Taxonomy" id="1844966"/>
    <lineage>
        <taxon>Eukaryota</taxon>
        <taxon>Metazoa</taxon>
        <taxon>Spiralia</taxon>
        <taxon>Lophotrochozoa</taxon>
        <taxon>Platyhelminthes</taxon>
        <taxon>Monogenea</taxon>
        <taxon>Monopisthocotylea</taxon>
        <taxon>Dactylogyridea</taxon>
        <taxon>Ancyrocephalidae</taxon>
        <taxon>Cichlidogyrus</taxon>
    </lineage>
</organism>
<evidence type="ECO:0000313" key="17">
    <source>
        <dbReference type="EMBL" id="KAL3310982.1"/>
    </source>
</evidence>
<keyword evidence="7" id="KW-0547">Nucleotide-binding</keyword>
<dbReference type="SUPFAM" id="SSF51735">
    <property type="entry name" value="NAD(P)-binding Rossmann-fold domains"/>
    <property type="match status" value="1"/>
</dbReference>
<feature type="transmembrane region" description="Helical" evidence="14">
    <location>
        <begin position="560"/>
        <end position="580"/>
    </location>
</feature>
<dbReference type="SMART" id="SM01002">
    <property type="entry name" value="AlaDh_PNT_C"/>
    <property type="match status" value="1"/>
</dbReference>
<dbReference type="EMBL" id="JBJKFK010002524">
    <property type="protein sequence ID" value="KAL3310982.1"/>
    <property type="molecule type" value="Genomic_DNA"/>
</dbReference>
<dbReference type="AlphaFoldDB" id="A0ABD2PU30"/>
<evidence type="ECO:0000256" key="7">
    <source>
        <dbReference type="ARBA" id="ARBA00022741"/>
    </source>
</evidence>
<dbReference type="InterPro" id="IPR008143">
    <property type="entry name" value="Ala_DH/PNT_CS2"/>
</dbReference>
<dbReference type="Pfam" id="PF01262">
    <property type="entry name" value="AlaDh_PNT_C"/>
    <property type="match status" value="2"/>
</dbReference>
<dbReference type="InterPro" id="IPR007886">
    <property type="entry name" value="AlaDH/PNT_N"/>
</dbReference>
<evidence type="ECO:0000256" key="2">
    <source>
        <dbReference type="ARBA" id="ARBA00005624"/>
    </source>
</evidence>
<evidence type="ECO:0000256" key="6">
    <source>
        <dbReference type="ARBA" id="ARBA00022692"/>
    </source>
</evidence>
<evidence type="ECO:0000313" key="18">
    <source>
        <dbReference type="Proteomes" id="UP001626550"/>
    </source>
</evidence>
<sequence length="651" mass="69613">MLTTSLINFKFRRLLAHKKPFFRTKSSYLHNSRTGDLTIGVPREIYQNEKRVSLTPEGVQVLIKKGFNVQVENNAGFLCGFSNDAYVSAGAKIGNDASNIFNSSDIIFKVRAPCAQEDQLFKPYSGLFSFVYPKQNEHLIKLLAERNLNVFAMDCVPRISRAQVFDALSSMANIAGYKAVIEAANFFPRFFAGQITAAGRIPPAKVLVIGGGVAGLSAVSTARGLGAIVRAFDTRAAVKEQVESLGAEFLTINLKESGDGSGGYAKEMSKEFIDAEMALFAKQAKEVDVIITSALIPGRPAPKLILEEHIKLMKPGSVVVDLAAEAGGNIETTIPGGLEALCTPKFSEGLEDCCSHFDLQSPEHRLPGSFKCCGSILRDCSESIRFSETFAGPPGPSEGRATPNTLTAVSPKHSNRGYHLFGQCHTKHGVVHIGYTDFPSRLPTQSSSLYSNNISKLLLSMVKSEEKTGSKDQEHRFVIDLEDDVVRGCCILNDGKLIWPPPLPVVVPAPPANKVETPIFEAKVVDPSQESFRSAVKGSAITTAGLVTLLGLGSNSPSPVFSSMLATFGLSGIVGYHTVWGVTPALHSPLMSVTNAISGITAAGGLLLMGGALLPATIPQAMASSATFVSAINIGGGFVITQRMLDMFKRP</sequence>
<feature type="domain" description="Alanine dehydrogenase/pyridine nucleotide transhydrogenase NAD(H)-binding" evidence="15">
    <location>
        <begin position="184"/>
        <end position="342"/>
    </location>
</feature>
<protein>
    <recommendedName>
        <fullName evidence="3">proton-translocating NAD(P)(+) transhydrogenase</fullName>
        <ecNumber evidence="3">7.1.1.1</ecNumber>
    </recommendedName>
</protein>
<name>A0ABD2PU30_9PLAT</name>
<evidence type="ECO:0000256" key="12">
    <source>
        <dbReference type="ARBA" id="ARBA00023136"/>
    </source>
</evidence>
<evidence type="ECO:0000259" key="16">
    <source>
        <dbReference type="SMART" id="SM01003"/>
    </source>
</evidence>
<evidence type="ECO:0000256" key="11">
    <source>
        <dbReference type="ARBA" id="ARBA00023027"/>
    </source>
</evidence>
<evidence type="ECO:0000256" key="5">
    <source>
        <dbReference type="ARBA" id="ARBA00022519"/>
    </source>
</evidence>
<proteinExistence type="inferred from homology"/>
<dbReference type="Proteomes" id="UP001626550">
    <property type="component" value="Unassembled WGS sequence"/>
</dbReference>
<evidence type="ECO:0000256" key="9">
    <source>
        <dbReference type="ARBA" id="ARBA00022967"/>
    </source>
</evidence>
<evidence type="ECO:0000256" key="8">
    <source>
        <dbReference type="ARBA" id="ARBA00022857"/>
    </source>
</evidence>
<evidence type="ECO:0000256" key="14">
    <source>
        <dbReference type="SAM" id="Phobius"/>
    </source>
</evidence>
<dbReference type="CDD" id="cd05304">
    <property type="entry name" value="Rubrum_tdh"/>
    <property type="match status" value="1"/>
</dbReference>
<evidence type="ECO:0000256" key="10">
    <source>
        <dbReference type="ARBA" id="ARBA00022989"/>
    </source>
</evidence>
<dbReference type="GO" id="GO:0000166">
    <property type="term" value="F:nucleotide binding"/>
    <property type="evidence" value="ECO:0007669"/>
    <property type="project" value="UniProtKB-KW"/>
</dbReference>
<reference evidence="17 18" key="1">
    <citation type="submission" date="2024-11" db="EMBL/GenBank/DDBJ databases">
        <title>Adaptive evolution of stress response genes in parasites aligns with host niche diversity.</title>
        <authorList>
            <person name="Hahn C."/>
            <person name="Resl P."/>
        </authorList>
    </citation>
    <scope>NUCLEOTIDE SEQUENCE [LARGE SCALE GENOMIC DNA]</scope>
    <source>
        <strain evidence="17">EGGRZ-B1_66</strain>
        <tissue evidence="17">Body</tissue>
    </source>
</reference>
<evidence type="ECO:0000256" key="3">
    <source>
        <dbReference type="ARBA" id="ARBA00012943"/>
    </source>
</evidence>
<dbReference type="PANTHER" id="PTHR10160">
    <property type="entry name" value="NAD(P) TRANSHYDROGENASE"/>
    <property type="match status" value="1"/>
</dbReference>
<evidence type="ECO:0000259" key="15">
    <source>
        <dbReference type="SMART" id="SM01002"/>
    </source>
</evidence>
<comment type="subcellular location">
    <subcellularLocation>
        <location evidence="1">Cell inner membrane</location>
        <topology evidence="1">Multi-pass membrane protein</topology>
    </subcellularLocation>
</comment>
<keyword evidence="12 14" id="KW-0472">Membrane</keyword>
<keyword evidence="4" id="KW-1003">Cell membrane</keyword>
<feature type="domain" description="Alanine dehydrogenase/pyridine nucleotide transhydrogenase N-terminal" evidence="16">
    <location>
        <begin position="40"/>
        <end position="175"/>
    </location>
</feature>
<dbReference type="Pfam" id="PF05222">
    <property type="entry name" value="AlaDh_PNT_N"/>
    <property type="match status" value="1"/>
</dbReference>
<keyword evidence="8" id="KW-0521">NADP</keyword>
<dbReference type="FunFam" id="3.40.50.720:FF:000028">
    <property type="entry name" value="NAD(P) transhydrogenase subunit alpha"/>
    <property type="match status" value="1"/>
</dbReference>
<dbReference type="SMART" id="SM01003">
    <property type="entry name" value="AlaDh_PNT_N"/>
    <property type="match status" value="1"/>
</dbReference>
<dbReference type="PANTHER" id="PTHR10160:SF19">
    <property type="entry name" value="PROTON-TRANSLOCATING NAD(P)(+) TRANSHYDROGENASE"/>
    <property type="match status" value="1"/>
</dbReference>
<keyword evidence="5" id="KW-0997">Cell inner membrane</keyword>
<feature type="non-terminal residue" evidence="17">
    <location>
        <position position="651"/>
    </location>
</feature>
<evidence type="ECO:0000256" key="1">
    <source>
        <dbReference type="ARBA" id="ARBA00004429"/>
    </source>
</evidence>
<accession>A0ABD2PU30</accession>
<keyword evidence="6 14" id="KW-0812">Transmembrane</keyword>
<dbReference type="InterPro" id="IPR024605">
    <property type="entry name" value="NADP_transhyd_a_C"/>
</dbReference>
<dbReference type="GO" id="GO:0008750">
    <property type="term" value="F:proton-translocating NAD(P)+ transhydrogenase activity"/>
    <property type="evidence" value="ECO:0007669"/>
    <property type="project" value="UniProtKB-EC"/>
</dbReference>
<dbReference type="InterPro" id="IPR036291">
    <property type="entry name" value="NAD(P)-bd_dom_sf"/>
</dbReference>
<dbReference type="Gene3D" id="3.40.50.720">
    <property type="entry name" value="NAD(P)-binding Rossmann-like Domain"/>
    <property type="match status" value="3"/>
</dbReference>
<keyword evidence="9" id="KW-1278">Translocase</keyword>
<feature type="transmembrane region" description="Helical" evidence="14">
    <location>
        <begin position="620"/>
        <end position="640"/>
    </location>
</feature>
<keyword evidence="11" id="KW-0520">NAD</keyword>
<comment type="caution">
    <text evidence="17">The sequence shown here is derived from an EMBL/GenBank/DDBJ whole genome shotgun (WGS) entry which is preliminary data.</text>
</comment>
<dbReference type="Pfam" id="PF12769">
    <property type="entry name" value="PNTB_4TM"/>
    <property type="match status" value="1"/>
</dbReference>